<dbReference type="AlphaFoldDB" id="A0A1E3Q2J5"/>
<accession>A0A1E3Q2J5</accession>
<feature type="region of interest" description="Disordered" evidence="1">
    <location>
        <begin position="57"/>
        <end position="117"/>
    </location>
</feature>
<keyword evidence="3" id="KW-1185">Reference proteome</keyword>
<evidence type="ECO:0000313" key="2">
    <source>
        <dbReference type="EMBL" id="ODQ71724.1"/>
    </source>
</evidence>
<evidence type="ECO:0000256" key="1">
    <source>
        <dbReference type="SAM" id="MobiDB-lite"/>
    </source>
</evidence>
<sequence length="188" mass="20732">MRSTTCVHRLFALFVNMLTKRRAEQLEKSGGGEADTDLKQAIDSFLVRYDAVNAEAGKGKRKLDSSKDDRQVTIRVRKNDERQEENGGAANGSEAGELSDVDVEATRVRKRSRGSKEPVRVDIGLDSAMSNMVGAFERAVASMAATPLPDDGRVCQLEKTVNELDHNVSNRLNSLESKLDILLDRLGR</sequence>
<gene>
    <name evidence="2" type="ORF">LIPSTDRAFT_329813</name>
</gene>
<name>A0A1E3Q2J5_LIPST</name>
<reference evidence="2 3" key="1">
    <citation type="journal article" date="2016" name="Proc. Natl. Acad. Sci. U.S.A.">
        <title>Comparative genomics of biotechnologically important yeasts.</title>
        <authorList>
            <person name="Riley R."/>
            <person name="Haridas S."/>
            <person name="Wolfe K.H."/>
            <person name="Lopes M.R."/>
            <person name="Hittinger C.T."/>
            <person name="Goeker M."/>
            <person name="Salamov A.A."/>
            <person name="Wisecaver J.H."/>
            <person name="Long T.M."/>
            <person name="Calvey C.H."/>
            <person name="Aerts A.L."/>
            <person name="Barry K.W."/>
            <person name="Choi C."/>
            <person name="Clum A."/>
            <person name="Coughlan A.Y."/>
            <person name="Deshpande S."/>
            <person name="Douglass A.P."/>
            <person name="Hanson S.J."/>
            <person name="Klenk H.-P."/>
            <person name="LaButti K.M."/>
            <person name="Lapidus A."/>
            <person name="Lindquist E.A."/>
            <person name="Lipzen A.M."/>
            <person name="Meier-Kolthoff J.P."/>
            <person name="Ohm R.A."/>
            <person name="Otillar R.P."/>
            <person name="Pangilinan J.L."/>
            <person name="Peng Y."/>
            <person name="Rokas A."/>
            <person name="Rosa C.A."/>
            <person name="Scheuner C."/>
            <person name="Sibirny A.A."/>
            <person name="Slot J.C."/>
            <person name="Stielow J.B."/>
            <person name="Sun H."/>
            <person name="Kurtzman C.P."/>
            <person name="Blackwell M."/>
            <person name="Grigoriev I.V."/>
            <person name="Jeffries T.W."/>
        </authorList>
    </citation>
    <scope>NUCLEOTIDE SEQUENCE [LARGE SCALE GENOMIC DNA]</scope>
    <source>
        <strain evidence="2 3">NRRL Y-11557</strain>
    </source>
</reference>
<proteinExistence type="predicted"/>
<dbReference type="Proteomes" id="UP000094385">
    <property type="component" value="Unassembled WGS sequence"/>
</dbReference>
<feature type="compositionally biased region" description="Low complexity" evidence="1">
    <location>
        <begin position="86"/>
        <end position="96"/>
    </location>
</feature>
<dbReference type="EMBL" id="KV454297">
    <property type="protein sequence ID" value="ODQ71724.1"/>
    <property type="molecule type" value="Genomic_DNA"/>
</dbReference>
<evidence type="ECO:0000313" key="3">
    <source>
        <dbReference type="Proteomes" id="UP000094385"/>
    </source>
</evidence>
<feature type="compositionally biased region" description="Basic and acidic residues" evidence="1">
    <location>
        <begin position="62"/>
        <end position="85"/>
    </location>
</feature>
<protein>
    <submittedName>
        <fullName evidence="2">Uncharacterized protein</fullName>
    </submittedName>
</protein>
<organism evidence="2 3">
    <name type="scientific">Lipomyces starkeyi NRRL Y-11557</name>
    <dbReference type="NCBI Taxonomy" id="675824"/>
    <lineage>
        <taxon>Eukaryota</taxon>
        <taxon>Fungi</taxon>
        <taxon>Dikarya</taxon>
        <taxon>Ascomycota</taxon>
        <taxon>Saccharomycotina</taxon>
        <taxon>Lipomycetes</taxon>
        <taxon>Lipomycetales</taxon>
        <taxon>Lipomycetaceae</taxon>
        <taxon>Lipomyces</taxon>
    </lineage>
</organism>